<dbReference type="Gene3D" id="3.30.70.580">
    <property type="entry name" value="Pseudouridine synthase I, catalytic domain, N-terminal subdomain"/>
    <property type="match status" value="1"/>
</dbReference>
<evidence type="ECO:0000256" key="1">
    <source>
        <dbReference type="ARBA" id="ARBA00023235"/>
    </source>
</evidence>
<dbReference type="GO" id="GO:0003723">
    <property type="term" value="F:RNA binding"/>
    <property type="evidence" value="ECO:0007669"/>
    <property type="project" value="InterPro"/>
</dbReference>
<dbReference type="InterPro" id="IPR020103">
    <property type="entry name" value="PsdUridine_synth_cat_dom_sf"/>
</dbReference>
<accession>X0YRV3</accession>
<proteinExistence type="predicted"/>
<evidence type="ECO:0000313" key="2">
    <source>
        <dbReference type="EMBL" id="GAG49542.1"/>
    </source>
</evidence>
<dbReference type="InterPro" id="IPR020094">
    <property type="entry name" value="TruA/RsuA/RluB/E/F_N"/>
</dbReference>
<keyword evidence="1" id="KW-0413">Isomerase</keyword>
<protein>
    <recommendedName>
        <fullName evidence="3">tRNA pseudouridine(38-40) synthase TruA</fullName>
    </recommendedName>
</protein>
<gene>
    <name evidence="2" type="ORF">S01H1_78975</name>
</gene>
<dbReference type="GO" id="GO:0001522">
    <property type="term" value="P:pseudouridine synthesis"/>
    <property type="evidence" value="ECO:0007669"/>
    <property type="project" value="InterPro"/>
</dbReference>
<comment type="caution">
    <text evidence="2">The sequence shown here is derived from an EMBL/GenBank/DDBJ whole genome shotgun (WGS) entry which is preliminary data.</text>
</comment>
<dbReference type="GO" id="GO:0009982">
    <property type="term" value="F:pseudouridine synthase activity"/>
    <property type="evidence" value="ECO:0007669"/>
    <property type="project" value="InterPro"/>
</dbReference>
<evidence type="ECO:0008006" key="3">
    <source>
        <dbReference type="Google" id="ProtNLM"/>
    </source>
</evidence>
<dbReference type="SUPFAM" id="SSF55120">
    <property type="entry name" value="Pseudouridine synthase"/>
    <property type="match status" value="1"/>
</dbReference>
<organism evidence="2">
    <name type="scientific">marine sediment metagenome</name>
    <dbReference type="NCBI Taxonomy" id="412755"/>
    <lineage>
        <taxon>unclassified sequences</taxon>
        <taxon>metagenomes</taxon>
        <taxon>ecological metagenomes</taxon>
    </lineage>
</organism>
<dbReference type="EMBL" id="BARS01053198">
    <property type="protein sequence ID" value="GAG49542.1"/>
    <property type="molecule type" value="Genomic_DNA"/>
</dbReference>
<reference evidence="2" key="1">
    <citation type="journal article" date="2014" name="Front. Microbiol.">
        <title>High frequency of phylogenetically diverse reductive dehalogenase-homologous genes in deep subseafloor sedimentary metagenomes.</title>
        <authorList>
            <person name="Kawai M."/>
            <person name="Futagami T."/>
            <person name="Toyoda A."/>
            <person name="Takaki Y."/>
            <person name="Nishi S."/>
            <person name="Hori S."/>
            <person name="Arai W."/>
            <person name="Tsubouchi T."/>
            <person name="Morono Y."/>
            <person name="Uchiyama I."/>
            <person name="Ito T."/>
            <person name="Fujiyama A."/>
            <person name="Inagaki F."/>
            <person name="Takami H."/>
        </authorList>
    </citation>
    <scope>NUCLEOTIDE SEQUENCE</scope>
    <source>
        <strain evidence="2">Expedition CK06-06</strain>
    </source>
</reference>
<dbReference type="AlphaFoldDB" id="X0YRV3"/>
<feature type="non-terminal residue" evidence="2">
    <location>
        <position position="51"/>
    </location>
</feature>
<sequence length="51" mass="5891">MPRTVYILVAYDGTDFHGWQQQPGLRTVQGLLEQTLRRIVRHEVQLIGSGR</sequence>
<name>X0YRV3_9ZZZZ</name>